<organism evidence="1 2">
    <name type="scientific">Aspergillus ochraceoroseus</name>
    <dbReference type="NCBI Taxonomy" id="138278"/>
    <lineage>
        <taxon>Eukaryota</taxon>
        <taxon>Fungi</taxon>
        <taxon>Dikarya</taxon>
        <taxon>Ascomycota</taxon>
        <taxon>Pezizomycotina</taxon>
        <taxon>Eurotiomycetes</taxon>
        <taxon>Eurotiomycetidae</taxon>
        <taxon>Eurotiales</taxon>
        <taxon>Aspergillaceae</taxon>
        <taxon>Aspergillus</taxon>
        <taxon>Aspergillus subgen. Nidulantes</taxon>
    </lineage>
</organism>
<keyword evidence="2" id="KW-1185">Reference proteome</keyword>
<dbReference type="AlphaFoldDB" id="A0A0F8VQI4"/>
<evidence type="ECO:0000313" key="1">
    <source>
        <dbReference type="EMBL" id="KKK25461.1"/>
    </source>
</evidence>
<gene>
    <name evidence="1" type="ORF">AOCH_004384</name>
</gene>
<evidence type="ECO:0000313" key="2">
    <source>
        <dbReference type="Proteomes" id="UP000034947"/>
    </source>
</evidence>
<name>A0A0F8VQI4_9EURO</name>
<comment type="caution">
    <text evidence="1">The sequence shown here is derived from an EMBL/GenBank/DDBJ whole genome shotgun (WGS) entry which is preliminary data.</text>
</comment>
<dbReference type="OrthoDB" id="4472639at2759"/>
<sequence length="78" mass="8533">MDSETGDGNVNYNEVLIQISTNLTNALGTFGSSSPQYQAVLEMLKDCLRQIDRDKSEKPQALNPDTLSLALGFLEIAK</sequence>
<dbReference type="Proteomes" id="UP000034947">
    <property type="component" value="Unassembled WGS sequence"/>
</dbReference>
<proteinExistence type="predicted"/>
<dbReference type="EMBL" id="JYKN01000160">
    <property type="protein sequence ID" value="KKK25461.1"/>
    <property type="molecule type" value="Genomic_DNA"/>
</dbReference>
<accession>A0A0F8VQI4</accession>
<protein>
    <submittedName>
        <fullName evidence="1">Uncharacterized protein</fullName>
    </submittedName>
</protein>
<reference evidence="1 2" key="1">
    <citation type="submission" date="2015-02" db="EMBL/GenBank/DDBJ databases">
        <title>Draft Genome Sequences of Two Closely-Related Aflatoxigenic Aspergillus Species Obtained from the Cote d'Ivoire.</title>
        <authorList>
            <person name="Moore G.G."/>
            <person name="Beltz S.B."/>
            <person name="Mack B.M."/>
        </authorList>
    </citation>
    <scope>NUCLEOTIDE SEQUENCE [LARGE SCALE GENOMIC DNA]</scope>
    <source>
        <strain evidence="1 2">SRRC1432</strain>
    </source>
</reference>
<dbReference type="VEuPathDB" id="FungiDB:P175DRAFT_0553819"/>